<evidence type="ECO:0000256" key="1">
    <source>
        <dbReference type="SAM" id="MobiDB-lite"/>
    </source>
</evidence>
<evidence type="ECO:0000313" key="3">
    <source>
        <dbReference type="EMBL" id="KAK5148488.1"/>
    </source>
</evidence>
<name>A0ABR0LGM9_9PEZI</name>
<feature type="region of interest" description="Disordered" evidence="1">
    <location>
        <begin position="1"/>
        <end position="34"/>
    </location>
</feature>
<reference evidence="3 4" key="1">
    <citation type="submission" date="2023-08" db="EMBL/GenBank/DDBJ databases">
        <title>Black Yeasts Isolated from many extreme environments.</title>
        <authorList>
            <person name="Coleine C."/>
            <person name="Stajich J.E."/>
            <person name="Selbmann L."/>
        </authorList>
    </citation>
    <scope>NUCLEOTIDE SEQUENCE [LARGE SCALE GENOMIC DNA]</scope>
    <source>
        <strain evidence="3 4">CCFEE 5386</strain>
    </source>
</reference>
<dbReference type="PANTHER" id="PTHR38113">
    <property type="match status" value="1"/>
</dbReference>
<accession>A0ABR0LGM9</accession>
<protein>
    <recommendedName>
        <fullName evidence="2">DUF2293 domain-containing protein</fullName>
    </recommendedName>
</protein>
<dbReference type="Pfam" id="PF10056">
    <property type="entry name" value="DUF2293"/>
    <property type="match status" value="1"/>
</dbReference>
<feature type="compositionally biased region" description="Basic and acidic residues" evidence="1">
    <location>
        <begin position="25"/>
        <end position="34"/>
    </location>
</feature>
<organism evidence="3 4">
    <name type="scientific">Rachicladosporium monterosium</name>
    <dbReference type="NCBI Taxonomy" id="1507873"/>
    <lineage>
        <taxon>Eukaryota</taxon>
        <taxon>Fungi</taxon>
        <taxon>Dikarya</taxon>
        <taxon>Ascomycota</taxon>
        <taxon>Pezizomycotina</taxon>
        <taxon>Dothideomycetes</taxon>
        <taxon>Dothideomycetidae</taxon>
        <taxon>Cladosporiales</taxon>
        <taxon>Cladosporiaceae</taxon>
        <taxon>Rachicladosporium</taxon>
    </lineage>
</organism>
<feature type="region of interest" description="Disordered" evidence="1">
    <location>
        <begin position="786"/>
        <end position="838"/>
    </location>
</feature>
<comment type="caution">
    <text evidence="3">The sequence shown here is derived from an EMBL/GenBank/DDBJ whole genome shotgun (WGS) entry which is preliminary data.</text>
</comment>
<evidence type="ECO:0000259" key="2">
    <source>
        <dbReference type="Pfam" id="PF10056"/>
    </source>
</evidence>
<dbReference type="EMBL" id="JAVRRR010000005">
    <property type="protein sequence ID" value="KAK5148488.1"/>
    <property type="molecule type" value="Genomic_DNA"/>
</dbReference>
<sequence length="838" mass="93653">MAPLTNGASKAASVRTSRAGSTARDIIKHRDKPYKTEQHRILAKKRKLNLRTTYTQNMPSGYTFLPVGTPDLAERCKEISRKKDVPVNVVNVRILQVAKTSLALSGPGPQRGEPYYVTNTDPCQAKPVSKNAEDPLHVSHHIARIGYHFRADIVDEAREQLGYVLYRGKFVKETDLQIQRQQAAQDSAVARAFERQGVSADHIRQKSQRETPDKVRAAIKELFPKIPDFDLDEIVRRAWEEGASRVGTNSQLGLPRRVQLATIARIRHTYTDYDQLLRAFEWKEARVMVEPGCLQKLIEWRGENEDQDDDELEEIVRETIVIDDDDDALEAGISDAYTSPIEIDSGSDASVEIIHHVAAQDFGAESADDRSRRRARRSHPRQSAQDLRHAIAKQKIGDARERIRTRMPPSDITPSAREVTLTAGDGSEPGRINVQPDANGHYPPEIIVDGRRMRLVSWSSGLRLTDRTRFHERNDTVCSAVLSANVSQVPSYATQVVARPPQVYAQPPASRQEAYDQTYDTYTGAPAAHPRPSLLPAWGHPTLDGVDRPAASIEHDYHSMHPGHVRVSSANALPSNVDSARGLKRREDDLYRLTPPTYVQPPSQMQRNPPNMPERAMVETNDLRTPIRRERGTRTSPMVRDDGTGPEAIHLENLYEPVVIYTRAPAQPPSYLSRPPSPSYGQPAEQQRLPYFADYTSDRRLQYGSGAESTQYIQNQPTTIPYDDYTRAPPNCRLYASDPPEGYLRPPYVVAPAMHPGDANGSYQRSAQRVPQPIHGAPAPIQQAYTGFSTRAPPPPGYKYASYGTAPDHSAAPNGEQTNARYQPLHGAIAPTQYYHPS</sequence>
<dbReference type="Proteomes" id="UP001308179">
    <property type="component" value="Unassembled WGS sequence"/>
</dbReference>
<dbReference type="PANTHER" id="PTHR38113:SF1">
    <property type="entry name" value="DUF2293 DOMAIN-CONTAINING PROTEIN"/>
    <property type="match status" value="1"/>
</dbReference>
<proteinExistence type="predicted"/>
<keyword evidence="4" id="KW-1185">Reference proteome</keyword>
<feature type="compositionally biased region" description="Polar residues" evidence="1">
    <location>
        <begin position="600"/>
        <end position="609"/>
    </location>
</feature>
<feature type="region of interest" description="Disordered" evidence="1">
    <location>
        <begin position="593"/>
        <end position="614"/>
    </location>
</feature>
<evidence type="ECO:0000313" key="4">
    <source>
        <dbReference type="Proteomes" id="UP001308179"/>
    </source>
</evidence>
<dbReference type="InterPro" id="IPR018744">
    <property type="entry name" value="DUF2293"/>
</dbReference>
<feature type="domain" description="DUF2293" evidence="2">
    <location>
        <begin position="218"/>
        <end position="301"/>
    </location>
</feature>
<feature type="region of interest" description="Disordered" evidence="1">
    <location>
        <begin position="362"/>
        <end position="387"/>
    </location>
</feature>
<gene>
    <name evidence="3" type="ORF">LTR32_000215</name>
</gene>